<gene>
    <name evidence="2" type="ORF">BQ4739_LOCUS18268</name>
</gene>
<reference evidence="2 3" key="1">
    <citation type="submission" date="2016-10" db="EMBL/GenBank/DDBJ databases">
        <authorList>
            <person name="Cai Z."/>
        </authorList>
    </citation>
    <scope>NUCLEOTIDE SEQUENCE [LARGE SCALE GENOMIC DNA]</scope>
</reference>
<keyword evidence="3" id="KW-1185">Reference proteome</keyword>
<dbReference type="EMBL" id="FNXT01001297">
    <property type="protein sequence ID" value="SZX77934.1"/>
    <property type="molecule type" value="Genomic_DNA"/>
</dbReference>
<dbReference type="AlphaFoldDB" id="A0A383WLE0"/>
<accession>A0A383WLE0</accession>
<name>A0A383WLE0_TETOB</name>
<sequence length="449" mass="45980">MSVSPASGPASSVFTFSIVVDPGTKVVAGPVKVVGPIPPQLTDAQLLTPFGGSCTMSGTTARRRARRGSAPRRSNTQQLSQLTVLLNTIRNSRGQQQQAPRASAAAAQTLVCNFSSVAAPRGIRYTAVGGTVGTWVNTATVTYDAADSPKSAQASVTVTLAAPQETGSCCSSDFTCSSNADRDSCTAAGGEWRSDPNACSSKMFCAGACCSAGSTAAAACSITKKADCVGSGGGSGQWVADGDCNDPSFCPKPTQCMNVCQECTATQPCCGGLSCMSAGNGWSASRYICCQTPYYRTYRMYGYRAYGYRTQAAAATSESAAAAAGSDKAAAAAVGVYATPSNAVNTFCSAIGGLCGRHEEGRQCCGPKADCIVGDGLVARCKPRDSCKTAGSTCSGIGQCCSGLVCKGKACVRAECKVPSSCQPRDYLCKHWHELNCEAYYAAATSSTI</sequence>
<evidence type="ECO:0000313" key="2">
    <source>
        <dbReference type="EMBL" id="SZX77934.1"/>
    </source>
</evidence>
<proteinExistence type="predicted"/>
<evidence type="ECO:0000313" key="3">
    <source>
        <dbReference type="Proteomes" id="UP000256970"/>
    </source>
</evidence>
<feature type="region of interest" description="Disordered" evidence="1">
    <location>
        <begin position="53"/>
        <end position="76"/>
    </location>
</feature>
<evidence type="ECO:0000256" key="1">
    <source>
        <dbReference type="SAM" id="MobiDB-lite"/>
    </source>
</evidence>
<organism evidence="2 3">
    <name type="scientific">Tetradesmus obliquus</name>
    <name type="common">Green alga</name>
    <name type="synonym">Acutodesmus obliquus</name>
    <dbReference type="NCBI Taxonomy" id="3088"/>
    <lineage>
        <taxon>Eukaryota</taxon>
        <taxon>Viridiplantae</taxon>
        <taxon>Chlorophyta</taxon>
        <taxon>core chlorophytes</taxon>
        <taxon>Chlorophyceae</taxon>
        <taxon>CS clade</taxon>
        <taxon>Sphaeropleales</taxon>
        <taxon>Scenedesmaceae</taxon>
        <taxon>Tetradesmus</taxon>
    </lineage>
</organism>
<protein>
    <submittedName>
        <fullName evidence="2">Uncharacterized protein</fullName>
    </submittedName>
</protein>
<dbReference type="Proteomes" id="UP000256970">
    <property type="component" value="Unassembled WGS sequence"/>
</dbReference>
<feature type="compositionally biased region" description="Basic residues" evidence="1">
    <location>
        <begin position="61"/>
        <end position="70"/>
    </location>
</feature>